<dbReference type="OrthoDB" id="9986683at2759"/>
<dbReference type="Pfam" id="PF15610">
    <property type="entry name" value="PRTase_3"/>
    <property type="match status" value="2"/>
</dbReference>
<evidence type="ECO:0000313" key="2">
    <source>
        <dbReference type="EMBL" id="CAF1361765.1"/>
    </source>
</evidence>
<comment type="caution">
    <text evidence="1">The sequence shown here is derived from an EMBL/GenBank/DDBJ whole genome shotgun (WGS) entry which is preliminary data.</text>
</comment>
<proteinExistence type="predicted"/>
<dbReference type="AlphaFoldDB" id="A0A813N6Q4"/>
<evidence type="ECO:0000313" key="1">
    <source>
        <dbReference type="EMBL" id="CAF0728330.1"/>
    </source>
</evidence>
<gene>
    <name evidence="1" type="ORF">EDS130_LOCUS902</name>
    <name evidence="2" type="ORF">XAT740_LOCUS32054</name>
</gene>
<accession>A0A813N6Q4</accession>
<evidence type="ECO:0000313" key="3">
    <source>
        <dbReference type="Proteomes" id="UP000663828"/>
    </source>
</evidence>
<evidence type="ECO:0000313" key="4">
    <source>
        <dbReference type="Proteomes" id="UP000663852"/>
    </source>
</evidence>
<dbReference type="InterPro" id="IPR028944">
    <property type="entry name" value="PRTase_ComF-like"/>
</dbReference>
<dbReference type="EMBL" id="CAJNOR010002959">
    <property type="protein sequence ID" value="CAF1361765.1"/>
    <property type="molecule type" value="Genomic_DNA"/>
</dbReference>
<reference evidence="1" key="1">
    <citation type="submission" date="2021-02" db="EMBL/GenBank/DDBJ databases">
        <authorList>
            <person name="Nowell W R."/>
        </authorList>
    </citation>
    <scope>NUCLEOTIDE SEQUENCE</scope>
</reference>
<organism evidence="1 4">
    <name type="scientific">Adineta ricciae</name>
    <name type="common">Rotifer</name>
    <dbReference type="NCBI Taxonomy" id="249248"/>
    <lineage>
        <taxon>Eukaryota</taxon>
        <taxon>Metazoa</taxon>
        <taxon>Spiralia</taxon>
        <taxon>Gnathifera</taxon>
        <taxon>Rotifera</taxon>
        <taxon>Eurotatoria</taxon>
        <taxon>Bdelloidea</taxon>
        <taxon>Adinetida</taxon>
        <taxon>Adinetidae</taxon>
        <taxon>Adineta</taxon>
    </lineage>
</organism>
<dbReference type="Proteomes" id="UP000663852">
    <property type="component" value="Unassembled WGS sequence"/>
</dbReference>
<keyword evidence="3" id="KW-1185">Reference proteome</keyword>
<dbReference type="Proteomes" id="UP000663828">
    <property type="component" value="Unassembled WGS sequence"/>
</dbReference>
<protein>
    <submittedName>
        <fullName evidence="1">Uncharacterized protein</fullName>
    </submittedName>
</protein>
<sequence>MINNEQRFALHTISNSTNLTFDRYAYSRYKYGDSIQAEKFGDELFTGFLDKYRDFLLSLNQQLVAMSSPRGVIPPAVYYIFQTFFKKLNRFLQSNGREPAVEHTIHRIGTIAEDYSILSKRERLDRLIDERYSIDRHALTNKFLLFVDDIRITGKADYPIQVVGYIFTPRSFFLFTGIHEMNIIRLLQTSNIHNSRLFIYYAQLINDQIPTSFEYELNRCAIYNLDQLLKIIHNPLTTFQINTRILKEILRSNSSELDHFLQSISTDLMSQLYHACFACNYQTIEIFADTLEYLHRCLEQRQNAK</sequence>
<name>A0A813N6Q4_ADIRI</name>
<dbReference type="EMBL" id="CAJNOJ010000002">
    <property type="protein sequence ID" value="CAF0728330.1"/>
    <property type="molecule type" value="Genomic_DNA"/>
</dbReference>